<name>A0A1M6YS01_9BACT</name>
<evidence type="ECO:0000313" key="3">
    <source>
        <dbReference type="EMBL" id="SHL21028.1"/>
    </source>
</evidence>
<keyword evidence="1" id="KW-0732">Signal</keyword>
<feature type="chain" id="PRO_5012455179" description="Type IX secretion system protein PorV domain-containing protein" evidence="1">
    <location>
        <begin position="26"/>
        <end position="403"/>
    </location>
</feature>
<dbReference type="RefSeq" id="WP_139252240.1">
    <property type="nucleotide sequence ID" value="NZ_FRAS01000011.1"/>
</dbReference>
<dbReference type="NCBIfam" id="NF033710">
    <property type="entry name" value="T9SS_OM_PorV"/>
    <property type="match status" value="1"/>
</dbReference>
<protein>
    <recommendedName>
        <fullName evidence="2">Type IX secretion system protein PorV domain-containing protein</fullName>
    </recommendedName>
</protein>
<feature type="domain" description="Type IX secretion system protein PorV" evidence="2">
    <location>
        <begin position="26"/>
        <end position="263"/>
    </location>
</feature>
<accession>A0A1M6YS01</accession>
<evidence type="ECO:0000313" key="4">
    <source>
        <dbReference type="Proteomes" id="UP000183947"/>
    </source>
</evidence>
<feature type="signal peptide" evidence="1">
    <location>
        <begin position="1"/>
        <end position="25"/>
    </location>
</feature>
<evidence type="ECO:0000256" key="1">
    <source>
        <dbReference type="SAM" id="SignalP"/>
    </source>
</evidence>
<sequence>MTPLKLPVRFALLSGCIGFPLLATAQTDPNTLTTAVPILTISPDSRAAALGEAGVATSPDANAGYHNAGKLGFINTQYSVSPSYSPWLRSVTDDMGLAYLSGVAKIGQRSAISASLMYFDLGTISYRDDFNVSKGDYNPKEYAFSVAYGQKLTDNFGVGVAARYIRSNLTGNSSGSDSRPGNAAAVDLGAYYNKDLSIGASDYNLGLGATITNIGNKITYTNANQADFLPTRLKLGFAFTRELDAYNRLTLTVDGAKLLTPTPYYEEGALASDADYIRRRDAENLSRRNKGVVGAALGSFSDAPGGFSEELKEINISSGVEYTYNDLLMARVGYFYESPVKGNRQYLSFGLGVRYQVFGVDGAYLVPNSRANPLAQTIRVSLHFNFNKLEEAFGDGNSDAPIN</sequence>
<dbReference type="Gene3D" id="2.40.160.60">
    <property type="entry name" value="Outer membrane protein transport protein (OMPP1/FadL/TodX)"/>
    <property type="match status" value="1"/>
</dbReference>
<reference evidence="4" key="1">
    <citation type="submission" date="2016-11" db="EMBL/GenBank/DDBJ databases">
        <authorList>
            <person name="Varghese N."/>
            <person name="Submissions S."/>
        </authorList>
    </citation>
    <scope>NUCLEOTIDE SEQUENCE [LARGE SCALE GENOMIC DNA]</scope>
    <source>
        <strain evidence="4">DSM 18569</strain>
    </source>
</reference>
<gene>
    <name evidence="3" type="ORF">SAMN02746009_02359</name>
</gene>
<organism evidence="3 4">
    <name type="scientific">Hymenobacter psychrotolerans DSM 18569</name>
    <dbReference type="NCBI Taxonomy" id="1121959"/>
    <lineage>
        <taxon>Bacteria</taxon>
        <taxon>Pseudomonadati</taxon>
        <taxon>Bacteroidota</taxon>
        <taxon>Cytophagia</taxon>
        <taxon>Cytophagales</taxon>
        <taxon>Hymenobacteraceae</taxon>
        <taxon>Hymenobacter</taxon>
    </lineage>
</organism>
<dbReference type="STRING" id="1121959.SAMN02746009_02359"/>
<dbReference type="Pfam" id="PF19572">
    <property type="entry name" value="PorV"/>
    <property type="match status" value="1"/>
</dbReference>
<evidence type="ECO:0000259" key="2">
    <source>
        <dbReference type="Pfam" id="PF19572"/>
    </source>
</evidence>
<dbReference type="NCBIfam" id="NF033709">
    <property type="entry name" value="PorV_fam"/>
    <property type="match status" value="1"/>
</dbReference>
<dbReference type="Proteomes" id="UP000183947">
    <property type="component" value="Unassembled WGS sequence"/>
</dbReference>
<dbReference type="EMBL" id="FRAS01000011">
    <property type="protein sequence ID" value="SHL21028.1"/>
    <property type="molecule type" value="Genomic_DNA"/>
</dbReference>
<dbReference type="AlphaFoldDB" id="A0A1M6YS01"/>
<dbReference type="InterPro" id="IPR045741">
    <property type="entry name" value="PorV"/>
</dbReference>
<dbReference type="OrthoDB" id="9758448at2"/>
<keyword evidence="4" id="KW-1185">Reference proteome</keyword>
<dbReference type="InterPro" id="IPR047799">
    <property type="entry name" value="T9SS_OM_PorV"/>
</dbReference>
<proteinExistence type="predicted"/>